<dbReference type="Proteomes" id="UP000824083">
    <property type="component" value="Unassembled WGS sequence"/>
</dbReference>
<evidence type="ECO:0000313" key="2">
    <source>
        <dbReference type="Proteomes" id="UP000824083"/>
    </source>
</evidence>
<dbReference type="AlphaFoldDB" id="A0A9D1IHL3"/>
<protein>
    <submittedName>
        <fullName evidence="1">Uncharacterized protein</fullName>
    </submittedName>
</protein>
<name>A0A9D1IHL3_9BURK</name>
<reference evidence="1" key="2">
    <citation type="journal article" date="2021" name="PeerJ">
        <title>Extensive microbial diversity within the chicken gut microbiome revealed by metagenomics and culture.</title>
        <authorList>
            <person name="Gilroy R."/>
            <person name="Ravi A."/>
            <person name="Getino M."/>
            <person name="Pursley I."/>
            <person name="Horton D.L."/>
            <person name="Alikhan N.F."/>
            <person name="Baker D."/>
            <person name="Gharbi K."/>
            <person name="Hall N."/>
            <person name="Watson M."/>
            <person name="Adriaenssens E.M."/>
            <person name="Foster-Nyarko E."/>
            <person name="Jarju S."/>
            <person name="Secka A."/>
            <person name="Antonio M."/>
            <person name="Oren A."/>
            <person name="Chaudhuri R.R."/>
            <person name="La Ragione R."/>
            <person name="Hildebrand F."/>
            <person name="Pallen M.J."/>
        </authorList>
    </citation>
    <scope>NUCLEOTIDE SEQUENCE</scope>
    <source>
        <strain evidence="1">7463</strain>
    </source>
</reference>
<sequence>MSKRWSKLQKKIYCMIDPNLDWQIHCIKYRLPGHSGMQEFPRYFVTLNGKIIFDWPKAYPLGEGPESPKLDLTHRACWRASEITEAIIEYLEGDTQKQMTLKDPWGIIDIVRAADRRIGRRRWDQVFAISNSAGREILLTRKAAKQSKP</sequence>
<dbReference type="EMBL" id="DVMY01000026">
    <property type="protein sequence ID" value="HIU36886.1"/>
    <property type="molecule type" value="Genomic_DNA"/>
</dbReference>
<comment type="caution">
    <text evidence="1">The sequence shown here is derived from an EMBL/GenBank/DDBJ whole genome shotgun (WGS) entry which is preliminary data.</text>
</comment>
<evidence type="ECO:0000313" key="1">
    <source>
        <dbReference type="EMBL" id="HIU36886.1"/>
    </source>
</evidence>
<organism evidence="1 2">
    <name type="scientific">Candidatus Aphodousia faecigallinarum</name>
    <dbReference type="NCBI Taxonomy" id="2840677"/>
    <lineage>
        <taxon>Bacteria</taxon>
        <taxon>Pseudomonadati</taxon>
        <taxon>Pseudomonadota</taxon>
        <taxon>Betaproteobacteria</taxon>
        <taxon>Burkholderiales</taxon>
        <taxon>Sutterellaceae</taxon>
        <taxon>Sutterellaceae incertae sedis</taxon>
        <taxon>Candidatus Aphodousia</taxon>
    </lineage>
</organism>
<proteinExistence type="predicted"/>
<dbReference type="Pfam" id="PF25753">
    <property type="entry name" value="SF0329"/>
    <property type="match status" value="1"/>
</dbReference>
<dbReference type="InterPro" id="IPR057955">
    <property type="entry name" value="SF0329-like"/>
</dbReference>
<reference evidence="1" key="1">
    <citation type="submission" date="2020-10" db="EMBL/GenBank/DDBJ databases">
        <authorList>
            <person name="Gilroy R."/>
        </authorList>
    </citation>
    <scope>NUCLEOTIDE SEQUENCE</scope>
    <source>
        <strain evidence="1">7463</strain>
    </source>
</reference>
<gene>
    <name evidence="1" type="ORF">IAC56_01190</name>
</gene>
<accession>A0A9D1IHL3</accession>